<feature type="region of interest" description="Disordered" evidence="3">
    <location>
        <begin position="395"/>
        <end position="438"/>
    </location>
</feature>
<dbReference type="STRING" id="84645.A0A498N5Y2"/>
<name>A0A498N5Y2_LABRO</name>
<organism evidence="6 7">
    <name type="scientific">Labeo rohita</name>
    <name type="common">Indian major carp</name>
    <name type="synonym">Cyprinus rohita</name>
    <dbReference type="NCBI Taxonomy" id="84645"/>
    <lineage>
        <taxon>Eukaryota</taxon>
        <taxon>Metazoa</taxon>
        <taxon>Chordata</taxon>
        <taxon>Craniata</taxon>
        <taxon>Vertebrata</taxon>
        <taxon>Euteleostomi</taxon>
        <taxon>Actinopterygii</taxon>
        <taxon>Neopterygii</taxon>
        <taxon>Teleostei</taxon>
        <taxon>Ostariophysi</taxon>
        <taxon>Cypriniformes</taxon>
        <taxon>Cyprinidae</taxon>
        <taxon>Labeoninae</taxon>
        <taxon>Labeonini</taxon>
        <taxon>Labeo</taxon>
    </lineage>
</organism>
<dbReference type="Pfam" id="PF00179">
    <property type="entry name" value="UQ_con"/>
    <property type="match status" value="1"/>
</dbReference>
<dbReference type="Proteomes" id="UP000290572">
    <property type="component" value="Unassembled WGS sequence"/>
</dbReference>
<dbReference type="EMBL" id="QBIY01011738">
    <property type="protein sequence ID" value="RXN29819.1"/>
    <property type="molecule type" value="Genomic_DNA"/>
</dbReference>
<dbReference type="PROSITE" id="PS50127">
    <property type="entry name" value="UBC_2"/>
    <property type="match status" value="1"/>
</dbReference>
<evidence type="ECO:0000313" key="6">
    <source>
        <dbReference type="EMBL" id="RXN29819.1"/>
    </source>
</evidence>
<evidence type="ECO:0000256" key="4">
    <source>
        <dbReference type="SAM" id="SignalP"/>
    </source>
</evidence>
<evidence type="ECO:0000313" key="7">
    <source>
        <dbReference type="Proteomes" id="UP000290572"/>
    </source>
</evidence>
<feature type="region of interest" description="Disordered" evidence="3">
    <location>
        <begin position="72"/>
        <end position="92"/>
    </location>
</feature>
<keyword evidence="7" id="KW-1185">Reference proteome</keyword>
<reference evidence="6 7" key="1">
    <citation type="submission" date="2018-03" db="EMBL/GenBank/DDBJ databases">
        <title>Draft genome sequence of Rohu Carp (Labeo rohita).</title>
        <authorList>
            <person name="Das P."/>
            <person name="Kushwaha B."/>
            <person name="Joshi C.G."/>
            <person name="Kumar D."/>
            <person name="Nagpure N.S."/>
            <person name="Sahoo L."/>
            <person name="Das S.P."/>
            <person name="Bit A."/>
            <person name="Patnaik S."/>
            <person name="Meher P.K."/>
            <person name="Jayasankar P."/>
            <person name="Koringa P.G."/>
            <person name="Patel N.V."/>
            <person name="Hinsu A.T."/>
            <person name="Kumar R."/>
            <person name="Pandey M."/>
            <person name="Agarwal S."/>
            <person name="Srivastava S."/>
            <person name="Singh M."/>
            <person name="Iquebal M.A."/>
            <person name="Jaiswal S."/>
            <person name="Angadi U.B."/>
            <person name="Kumar N."/>
            <person name="Raza M."/>
            <person name="Shah T.M."/>
            <person name="Rai A."/>
            <person name="Jena J.K."/>
        </authorList>
    </citation>
    <scope>NUCLEOTIDE SEQUENCE [LARGE SCALE GENOMIC DNA]</scope>
    <source>
        <strain evidence="6">DASCIFA01</strain>
        <tissue evidence="6">Testis</tissue>
    </source>
</reference>
<dbReference type="PANTHER" id="PTHR46116">
    <property type="entry name" value="(E3-INDEPENDENT) E2 UBIQUITIN-CONJUGATING ENZYME"/>
    <property type="match status" value="1"/>
</dbReference>
<dbReference type="FunFam" id="3.10.110.10:FF:000014">
    <property type="entry name" value="Baculoviral IAP repeat-containing protein 6"/>
    <property type="match status" value="1"/>
</dbReference>
<dbReference type="InterPro" id="IPR000608">
    <property type="entry name" value="UBC"/>
</dbReference>
<dbReference type="Gene3D" id="3.10.110.10">
    <property type="entry name" value="Ubiquitin Conjugating Enzyme"/>
    <property type="match status" value="1"/>
</dbReference>
<dbReference type="GO" id="GO:0016740">
    <property type="term" value="F:transferase activity"/>
    <property type="evidence" value="ECO:0007669"/>
    <property type="project" value="UniProtKB-KW"/>
</dbReference>
<gene>
    <name evidence="6" type="ORF">ROHU_018169</name>
</gene>
<evidence type="ECO:0000256" key="1">
    <source>
        <dbReference type="ARBA" id="ARBA00022679"/>
    </source>
</evidence>
<keyword evidence="4" id="KW-0732">Signal</keyword>
<comment type="caution">
    <text evidence="6">The sequence shown here is derived from an EMBL/GenBank/DDBJ whole genome shotgun (WGS) entry which is preliminary data.</text>
</comment>
<keyword evidence="2" id="KW-0833">Ubl conjugation pathway</keyword>
<dbReference type="SUPFAM" id="SSF54495">
    <property type="entry name" value="UBC-like"/>
    <property type="match status" value="1"/>
</dbReference>
<feature type="compositionally biased region" description="Basic and acidic residues" evidence="3">
    <location>
        <begin position="421"/>
        <end position="438"/>
    </location>
</feature>
<dbReference type="CDD" id="cd23810">
    <property type="entry name" value="UBCc_BIRC6"/>
    <property type="match status" value="1"/>
</dbReference>
<evidence type="ECO:0000256" key="3">
    <source>
        <dbReference type="SAM" id="MobiDB-lite"/>
    </source>
</evidence>
<feature type="chain" id="PRO_5019834871" evidence="4">
    <location>
        <begin position="36"/>
        <end position="438"/>
    </location>
</feature>
<dbReference type="GO" id="GO:0005634">
    <property type="term" value="C:nucleus"/>
    <property type="evidence" value="ECO:0007669"/>
    <property type="project" value="TreeGrafter"/>
</dbReference>
<proteinExistence type="predicted"/>
<protein>
    <submittedName>
        <fullName evidence="6">Baculoviral IAP repeat-containing 6-like protein</fullName>
    </submittedName>
</protein>
<evidence type="ECO:0000256" key="2">
    <source>
        <dbReference type="ARBA" id="ARBA00022786"/>
    </source>
</evidence>
<dbReference type="GO" id="GO:0043066">
    <property type="term" value="P:negative regulation of apoptotic process"/>
    <property type="evidence" value="ECO:0007669"/>
    <property type="project" value="TreeGrafter"/>
</dbReference>
<dbReference type="PANTHER" id="PTHR46116:SF39">
    <property type="entry name" value="BACULOVIRAL IAP REPEAT-CONTAINING PROTEIN 6"/>
    <property type="match status" value="1"/>
</dbReference>
<dbReference type="AlphaFoldDB" id="A0A498N5Y2"/>
<feature type="domain" description="UBC core" evidence="5">
    <location>
        <begin position="154"/>
        <end position="321"/>
    </location>
</feature>
<dbReference type="InterPro" id="IPR016135">
    <property type="entry name" value="UBQ-conjugating_enzyme/RWD"/>
</dbReference>
<sequence length="438" mass="49189">MARHVPLYRALLELLRAISTCTSLVPLLLPLSGDAAEEEEDEERTECQTSVGMLLAKMKTCVDTYTNRLRSKKDKSKGVMKTETSDPEPEGLTLLVPDIQKTAEIVYAATTNLRQANHDTFEMVCEDEDSKLVFKVNYHYLSQVKNASDANSAARARRLAQEAVTLSTSLPLSSSSSVFVRCDEERLDIMKVLITGPADTPYANGCFEFDVYFPQDYPNSPPLVNLETTGGHSVRFNPNLYNDGKVCLSILNTWHGRPEEKWNPQTSSFLQVLVSIQSLILVAEPYFNEPGYERSRGTPSGTQSSREYDGNIRQATVKWAMLEQIRNPSPCFKEVIHRHFYLKRAEIMAQCEGWICDIQQYSSDKRVGRTMSHHAAALKRHTAQLREELLKLPCPEGLEPDGEEFSEKSTSLMVKELPGQDAEKQTDSPDAHCSDGQL</sequence>
<accession>A0A498N5Y2</accession>
<evidence type="ECO:0000259" key="5">
    <source>
        <dbReference type="PROSITE" id="PS50127"/>
    </source>
</evidence>
<feature type="signal peptide" evidence="4">
    <location>
        <begin position="1"/>
        <end position="35"/>
    </location>
</feature>
<dbReference type="GO" id="GO:0004869">
    <property type="term" value="F:cysteine-type endopeptidase inhibitor activity"/>
    <property type="evidence" value="ECO:0007669"/>
    <property type="project" value="TreeGrafter"/>
</dbReference>
<keyword evidence="1" id="KW-0808">Transferase</keyword>
<dbReference type="SMART" id="SM00212">
    <property type="entry name" value="UBCc"/>
    <property type="match status" value="1"/>
</dbReference>